<feature type="region of interest" description="Disordered" evidence="1">
    <location>
        <begin position="1"/>
        <end position="20"/>
    </location>
</feature>
<gene>
    <name evidence="3" type="ORF">K443DRAFT_654893</name>
</gene>
<sequence length="71" mass="8222">MQIRSHTQSRIPHNPRNDKPSTAIYLCTNQRHKHLPPSIFQCIFIRNIFFLALSLLLSLGLAVCLFICIFI</sequence>
<dbReference type="HOGENOM" id="CLU_2740439_0_0_1"/>
<keyword evidence="2" id="KW-0472">Membrane</keyword>
<dbReference type="OrthoDB" id="10425039at2759"/>
<proteinExistence type="predicted"/>
<organism evidence="3 4">
    <name type="scientific">Laccaria amethystina LaAM-08-1</name>
    <dbReference type="NCBI Taxonomy" id="1095629"/>
    <lineage>
        <taxon>Eukaryota</taxon>
        <taxon>Fungi</taxon>
        <taxon>Dikarya</taxon>
        <taxon>Basidiomycota</taxon>
        <taxon>Agaricomycotina</taxon>
        <taxon>Agaricomycetes</taxon>
        <taxon>Agaricomycetidae</taxon>
        <taxon>Agaricales</taxon>
        <taxon>Agaricineae</taxon>
        <taxon>Hydnangiaceae</taxon>
        <taxon>Laccaria</taxon>
    </lineage>
</organism>
<keyword evidence="2" id="KW-1133">Transmembrane helix</keyword>
<keyword evidence="4" id="KW-1185">Reference proteome</keyword>
<evidence type="ECO:0000256" key="2">
    <source>
        <dbReference type="SAM" id="Phobius"/>
    </source>
</evidence>
<dbReference type="EMBL" id="KN838583">
    <property type="protein sequence ID" value="KIK03159.1"/>
    <property type="molecule type" value="Genomic_DNA"/>
</dbReference>
<keyword evidence="2" id="KW-0812">Transmembrane</keyword>
<reference evidence="3 4" key="1">
    <citation type="submission" date="2014-04" db="EMBL/GenBank/DDBJ databases">
        <authorList>
            <consortium name="DOE Joint Genome Institute"/>
            <person name="Kuo A."/>
            <person name="Kohler A."/>
            <person name="Nagy L.G."/>
            <person name="Floudas D."/>
            <person name="Copeland A."/>
            <person name="Barry K.W."/>
            <person name="Cichocki N."/>
            <person name="Veneault-Fourrey C."/>
            <person name="LaButti K."/>
            <person name="Lindquist E.A."/>
            <person name="Lipzen A."/>
            <person name="Lundell T."/>
            <person name="Morin E."/>
            <person name="Murat C."/>
            <person name="Sun H."/>
            <person name="Tunlid A."/>
            <person name="Henrissat B."/>
            <person name="Grigoriev I.V."/>
            <person name="Hibbett D.S."/>
            <person name="Martin F."/>
            <person name="Nordberg H.P."/>
            <person name="Cantor M.N."/>
            <person name="Hua S.X."/>
        </authorList>
    </citation>
    <scope>NUCLEOTIDE SEQUENCE [LARGE SCALE GENOMIC DNA]</scope>
    <source>
        <strain evidence="3 4">LaAM-08-1</strain>
    </source>
</reference>
<evidence type="ECO:0000313" key="3">
    <source>
        <dbReference type="EMBL" id="KIK03159.1"/>
    </source>
</evidence>
<reference evidence="4" key="2">
    <citation type="submission" date="2015-01" db="EMBL/GenBank/DDBJ databases">
        <title>Evolutionary Origins and Diversification of the Mycorrhizal Mutualists.</title>
        <authorList>
            <consortium name="DOE Joint Genome Institute"/>
            <consortium name="Mycorrhizal Genomics Consortium"/>
            <person name="Kohler A."/>
            <person name="Kuo A."/>
            <person name="Nagy L.G."/>
            <person name="Floudas D."/>
            <person name="Copeland A."/>
            <person name="Barry K.W."/>
            <person name="Cichocki N."/>
            <person name="Veneault-Fourrey C."/>
            <person name="LaButti K."/>
            <person name="Lindquist E.A."/>
            <person name="Lipzen A."/>
            <person name="Lundell T."/>
            <person name="Morin E."/>
            <person name="Murat C."/>
            <person name="Riley R."/>
            <person name="Ohm R."/>
            <person name="Sun H."/>
            <person name="Tunlid A."/>
            <person name="Henrissat B."/>
            <person name="Grigoriev I.V."/>
            <person name="Hibbett D.S."/>
            <person name="Martin F."/>
        </authorList>
    </citation>
    <scope>NUCLEOTIDE SEQUENCE [LARGE SCALE GENOMIC DNA]</scope>
    <source>
        <strain evidence="4">LaAM-08-1</strain>
    </source>
</reference>
<feature type="compositionally biased region" description="Polar residues" evidence="1">
    <location>
        <begin position="1"/>
        <end position="11"/>
    </location>
</feature>
<evidence type="ECO:0000313" key="4">
    <source>
        <dbReference type="Proteomes" id="UP000054477"/>
    </source>
</evidence>
<accession>A0A0C9XNU3</accession>
<dbReference type="AlphaFoldDB" id="A0A0C9XNU3"/>
<name>A0A0C9XNU3_9AGAR</name>
<protein>
    <submittedName>
        <fullName evidence="3">Uncharacterized protein</fullName>
    </submittedName>
</protein>
<evidence type="ECO:0000256" key="1">
    <source>
        <dbReference type="SAM" id="MobiDB-lite"/>
    </source>
</evidence>
<feature type="transmembrane region" description="Helical" evidence="2">
    <location>
        <begin position="48"/>
        <end position="70"/>
    </location>
</feature>
<dbReference type="Proteomes" id="UP000054477">
    <property type="component" value="Unassembled WGS sequence"/>
</dbReference>